<dbReference type="InterPro" id="IPR029149">
    <property type="entry name" value="Creatin/AminoP/Spt16_N"/>
</dbReference>
<organism evidence="3">
    <name type="scientific">Flexilinea flocculi</name>
    <dbReference type="NCBI Taxonomy" id="1678840"/>
    <lineage>
        <taxon>Bacteria</taxon>
        <taxon>Bacillati</taxon>
        <taxon>Chloroflexota</taxon>
        <taxon>Anaerolineae</taxon>
        <taxon>Anaerolineales</taxon>
        <taxon>Anaerolineaceae</taxon>
        <taxon>Flexilinea</taxon>
    </lineage>
</organism>
<keyword evidence="3" id="KW-0378">Hydrolase</keyword>
<keyword evidence="3" id="KW-0645">Protease</keyword>
<proteinExistence type="predicted"/>
<feature type="domain" description="Peptidase M24" evidence="1">
    <location>
        <begin position="239"/>
        <end position="403"/>
    </location>
</feature>
<dbReference type="Pfam" id="PF00557">
    <property type="entry name" value="Peptidase_M24"/>
    <property type="match status" value="1"/>
</dbReference>
<dbReference type="OrthoDB" id="9806388at2"/>
<dbReference type="InterPro" id="IPR000587">
    <property type="entry name" value="Creatinase_N"/>
</dbReference>
<sequence>MEMNHLSDIIDPIVLEPPFQLEESWFKKTIGILKSRINNCGFEGILLKNPWNILYFSGLSCWTTERPFWLFIPAKGEPSFYYPALDKELIDTWWIKDGAWYFDYPHCGPYNQTVFQSGEKQDLFVWLLENLAERGFSKARIGIDTEFSGSENLTAKKSFPEIKFETAADICLQMRQIKSDEEIQLISNAIYLQDHLLEYARRLIIEFTSRITDFAVQHEVKRYGTELLMKYCKVDGSLHKGTGIDMAFTCRAGKTTAFPHPNQFYYHTIERGDPIQLAGFIHIGGYVGEGYRALHVNPITAEQLKMWEVHTEMANVQTSFMRPGVLCSEVCSKVLEVAERNGMEKYVFHRPAHGIGMEGHQPPFIALADHTPLEENMVFSNEPGLYDPASGYGYNHSNTILVTRNGGKQINTTPMTKEWCFLNT</sequence>
<accession>A0A0S7BXJ6</accession>
<dbReference type="Gene3D" id="3.90.230.10">
    <property type="entry name" value="Creatinase/methionine aminopeptidase superfamily"/>
    <property type="match status" value="1"/>
</dbReference>
<gene>
    <name evidence="3" type="ORF">ATC1_131478</name>
</gene>
<dbReference type="SUPFAM" id="SSF55920">
    <property type="entry name" value="Creatinase/aminopeptidase"/>
    <property type="match status" value="1"/>
</dbReference>
<dbReference type="RefSeq" id="WP_062282818.1">
    <property type="nucleotide sequence ID" value="NZ_DF968181.1"/>
</dbReference>
<dbReference type="PANTHER" id="PTHR46112">
    <property type="entry name" value="AMINOPEPTIDASE"/>
    <property type="match status" value="1"/>
</dbReference>
<feature type="domain" description="Creatinase N-terminal" evidence="2">
    <location>
        <begin position="36"/>
        <end position="177"/>
    </location>
</feature>
<dbReference type="EMBL" id="DF968181">
    <property type="protein sequence ID" value="GAP41488.1"/>
    <property type="molecule type" value="Genomic_DNA"/>
</dbReference>
<evidence type="ECO:0000313" key="3">
    <source>
        <dbReference type="EMBL" id="GAP41488.1"/>
    </source>
</evidence>
<keyword evidence="3" id="KW-0031">Aminopeptidase</keyword>
<dbReference type="InterPro" id="IPR036005">
    <property type="entry name" value="Creatinase/aminopeptidase-like"/>
</dbReference>
<name>A0A0S7BXJ6_9CHLR</name>
<dbReference type="Proteomes" id="UP000053370">
    <property type="component" value="Unassembled WGS sequence"/>
</dbReference>
<dbReference type="Pfam" id="PF01321">
    <property type="entry name" value="Creatinase_N"/>
    <property type="match status" value="1"/>
</dbReference>
<dbReference type="AlphaFoldDB" id="A0A0S7BXJ6"/>
<protein>
    <submittedName>
        <fullName evidence="3">Xaa-Pro aminopeptidase</fullName>
    </submittedName>
</protein>
<reference evidence="3" key="1">
    <citation type="journal article" date="2015" name="Genome Announc.">
        <title>Draft Genome Sequence of Anaerolineae Strain TC1, a Novel Isolate from a Methanogenic Wastewater Treatment System.</title>
        <authorList>
            <person name="Matsuura N."/>
            <person name="Tourlousse D.M."/>
            <person name="Sun L."/>
            <person name="Toyonaga M."/>
            <person name="Kuroda K."/>
            <person name="Ohashi A."/>
            <person name="Cruz R."/>
            <person name="Yamaguchi T."/>
            <person name="Sekiguchi Y."/>
        </authorList>
    </citation>
    <scope>NUCLEOTIDE SEQUENCE [LARGE SCALE GENOMIC DNA]</scope>
    <source>
        <strain evidence="3">TC1</strain>
    </source>
</reference>
<dbReference type="PANTHER" id="PTHR46112:SF2">
    <property type="entry name" value="XAA-PRO AMINOPEPTIDASE P-RELATED"/>
    <property type="match status" value="1"/>
</dbReference>
<dbReference type="SUPFAM" id="SSF53092">
    <property type="entry name" value="Creatinase/prolidase N-terminal domain"/>
    <property type="match status" value="1"/>
</dbReference>
<evidence type="ECO:0000259" key="2">
    <source>
        <dbReference type="Pfam" id="PF01321"/>
    </source>
</evidence>
<evidence type="ECO:0000259" key="1">
    <source>
        <dbReference type="Pfam" id="PF00557"/>
    </source>
</evidence>
<dbReference type="Gene3D" id="3.40.350.10">
    <property type="entry name" value="Creatinase/prolidase N-terminal domain"/>
    <property type="match status" value="1"/>
</dbReference>
<dbReference type="CDD" id="cd01066">
    <property type="entry name" value="APP_MetAP"/>
    <property type="match status" value="1"/>
</dbReference>
<dbReference type="GO" id="GO:0004177">
    <property type="term" value="F:aminopeptidase activity"/>
    <property type="evidence" value="ECO:0007669"/>
    <property type="project" value="UniProtKB-KW"/>
</dbReference>
<dbReference type="InterPro" id="IPR000994">
    <property type="entry name" value="Pept_M24"/>
</dbReference>
<dbReference type="InterPro" id="IPR050659">
    <property type="entry name" value="Peptidase_M24B"/>
</dbReference>
<dbReference type="STRING" id="1678840.ATC1_131478"/>
<keyword evidence="4" id="KW-1185">Reference proteome</keyword>
<evidence type="ECO:0000313" key="4">
    <source>
        <dbReference type="Proteomes" id="UP000053370"/>
    </source>
</evidence>